<dbReference type="PANTHER" id="PTHR39210">
    <property type="entry name" value="HEPARIN-SULFATE LYASE"/>
    <property type="match status" value="1"/>
</dbReference>
<dbReference type="Gene3D" id="1.50.10.100">
    <property type="entry name" value="Chondroitin AC/alginate lyase"/>
    <property type="match status" value="1"/>
</dbReference>
<keyword evidence="4" id="KW-0456">Lyase</keyword>
<dbReference type="SUPFAM" id="SSF48230">
    <property type="entry name" value="Chondroitin AC/alginate lyase"/>
    <property type="match status" value="1"/>
</dbReference>
<feature type="domain" description="Heparin-sulfate lyase N-terminal" evidence="6">
    <location>
        <begin position="74"/>
        <end position="324"/>
    </location>
</feature>
<proteinExistence type="predicted"/>
<protein>
    <recommendedName>
        <fullName evidence="9">Heparin-sulfate lyase N-terminal domain-containing protein</fullName>
    </recommendedName>
</protein>
<evidence type="ECO:0008006" key="9">
    <source>
        <dbReference type="Google" id="ProtNLM"/>
    </source>
</evidence>
<accession>A0A7Y2E909</accession>
<dbReference type="EMBL" id="JABDJR010000345">
    <property type="protein sequence ID" value="NNF06835.1"/>
    <property type="molecule type" value="Genomic_DNA"/>
</dbReference>
<comment type="caution">
    <text evidence="7">The sequence shown here is derived from an EMBL/GenBank/DDBJ whole genome shotgun (WGS) entry which is preliminary data.</text>
</comment>
<dbReference type="Proteomes" id="UP000547674">
    <property type="component" value="Unassembled WGS sequence"/>
</dbReference>
<feature type="domain" description="Heparinase II/III-like C-terminal" evidence="5">
    <location>
        <begin position="402"/>
        <end position="501"/>
    </location>
</feature>
<dbReference type="InterPro" id="IPR012480">
    <property type="entry name" value="Hepar_II_III_C"/>
</dbReference>
<dbReference type="InterPro" id="IPR008929">
    <property type="entry name" value="Chondroitin_lyas"/>
</dbReference>
<evidence type="ECO:0000256" key="4">
    <source>
        <dbReference type="ARBA" id="ARBA00023239"/>
    </source>
</evidence>
<dbReference type="PANTHER" id="PTHR39210:SF1">
    <property type="entry name" value="HEPARIN-SULFATE LYASE"/>
    <property type="match status" value="1"/>
</dbReference>
<dbReference type="GO" id="GO:0042597">
    <property type="term" value="C:periplasmic space"/>
    <property type="evidence" value="ECO:0007669"/>
    <property type="project" value="UniProtKB-SubCell"/>
</dbReference>
<dbReference type="Gene3D" id="2.70.98.70">
    <property type="match status" value="1"/>
</dbReference>
<dbReference type="AlphaFoldDB" id="A0A7Y2E909"/>
<evidence type="ECO:0000259" key="6">
    <source>
        <dbReference type="Pfam" id="PF16889"/>
    </source>
</evidence>
<organism evidence="7 8">
    <name type="scientific">Eiseniibacteriota bacterium</name>
    <dbReference type="NCBI Taxonomy" id="2212470"/>
    <lineage>
        <taxon>Bacteria</taxon>
        <taxon>Candidatus Eiseniibacteriota</taxon>
    </lineage>
</organism>
<dbReference type="InterPro" id="IPR031680">
    <property type="entry name" value="Hepar_II_III_N"/>
</dbReference>
<evidence type="ECO:0000256" key="3">
    <source>
        <dbReference type="ARBA" id="ARBA00022764"/>
    </source>
</evidence>
<comment type="subcellular location">
    <subcellularLocation>
        <location evidence="1">Periplasm</location>
    </subcellularLocation>
</comment>
<sequence>MIGWYLQRLRAMGAPEIRHRAVTHLRNKAWLKRFQSGGAAAVTGPAPVVDWNLFGKEPWLLETLPRSAVPQKYKEATRKRADAVLKGTYFWLDEDRVLPKPIQWTTEPVSKVELPLKFFAKMRASDSTGRFDLKHLWELNIHTAFVTLAKAAWLFDEPQYRDELLRLWESWFEQNPPLCGPNYLAPIETGLRLMHWRAALHFLPPADLDAQFLQTLWEHIHAQRVYILANLSMHSSANNHLIGELASLVLTDYGFPGLAPADQTERLNKQLHQEVMKQFHVDGGNKEQALHYHAFSMQFPLLCAHLAHRRHNPWPEAVLERLEEANTFLKASIHQGGAPFVWGDSDDSEVLPLSESKPSPYLSTVSLSEWVLRQTASTEDERVLWLGGPPPEQATAFYKNKDRSSAYFFESGHVFLRSGHMDAHFNAGGLGYLSIAAHGHADALSLQIAVGGEPVISDPGTHTYRGGDPWREPLVSSGSHPTLHFKGESFAKRGGPFLWRTSYGNSLLGKERSTMAELQVPSGRLGRTIAEVDGMIAVMDRAEAHGKVVRLVWPTGPWRPELTEDGAILVLPQHRFRIRVEGFPGSPTLEIGSKDNPGSPCYSVHYDDLNEGHALVWEAPINGTMTWQSTFSLES</sequence>
<evidence type="ECO:0000259" key="5">
    <source>
        <dbReference type="Pfam" id="PF07940"/>
    </source>
</evidence>
<keyword evidence="3" id="KW-0574">Periplasm</keyword>
<name>A0A7Y2E909_UNCEI</name>
<evidence type="ECO:0000313" key="7">
    <source>
        <dbReference type="EMBL" id="NNF06835.1"/>
    </source>
</evidence>
<dbReference type="Pfam" id="PF16889">
    <property type="entry name" value="Hepar_II_III_N"/>
    <property type="match status" value="1"/>
</dbReference>
<dbReference type="Pfam" id="PF07940">
    <property type="entry name" value="Hepar_II_III_C"/>
    <property type="match status" value="1"/>
</dbReference>
<keyword evidence="2" id="KW-0732">Signal</keyword>
<evidence type="ECO:0000256" key="2">
    <source>
        <dbReference type="ARBA" id="ARBA00022729"/>
    </source>
</evidence>
<gene>
    <name evidence="7" type="ORF">HKN21_08740</name>
</gene>
<evidence type="ECO:0000256" key="1">
    <source>
        <dbReference type="ARBA" id="ARBA00004418"/>
    </source>
</evidence>
<evidence type="ECO:0000313" key="8">
    <source>
        <dbReference type="Proteomes" id="UP000547674"/>
    </source>
</evidence>
<reference evidence="7 8" key="1">
    <citation type="submission" date="2020-03" db="EMBL/GenBank/DDBJ databases">
        <title>Metabolic flexibility allows generalist bacteria to become dominant in a frequently disturbed ecosystem.</title>
        <authorList>
            <person name="Chen Y.-J."/>
            <person name="Leung P.M."/>
            <person name="Bay S.K."/>
            <person name="Hugenholtz P."/>
            <person name="Kessler A.J."/>
            <person name="Shelley G."/>
            <person name="Waite D.W."/>
            <person name="Cook P.L."/>
            <person name="Greening C."/>
        </authorList>
    </citation>
    <scope>NUCLEOTIDE SEQUENCE [LARGE SCALE GENOMIC DNA]</scope>
    <source>
        <strain evidence="7">SS_bin_28</strain>
    </source>
</reference>
<dbReference type="GO" id="GO:0016829">
    <property type="term" value="F:lyase activity"/>
    <property type="evidence" value="ECO:0007669"/>
    <property type="project" value="UniProtKB-KW"/>
</dbReference>